<evidence type="ECO:0000256" key="2">
    <source>
        <dbReference type="ARBA" id="ARBA00022729"/>
    </source>
</evidence>
<dbReference type="InterPro" id="IPR018976">
    <property type="entry name" value="Imelysin-like"/>
</dbReference>
<feature type="signal peptide" evidence="3">
    <location>
        <begin position="1"/>
        <end position="25"/>
    </location>
</feature>
<sequence length="352" mass="37733">MSKFFALRQLSLALLVTGFATTVQAEEAATASTPMALKPISNMEFTRSQLSEVLLPAHSKLAQASADLAAASRKFCAAPVASGFASLQAQYVNTLAAWRTIEIAPLGPTSEPEVGRIMEGAAQSPEQILTLAKQRPAGEMVDGQAAYEARVLPAWGIGFKAIESLLYTDKPTKSMQRLSQADACAYLSWQAQVVAYHTETLRRAWQGLNRGVAYDLSYPRTYQTQYFNRLVEGAREIGAAKVGLTQSGWQDQRAGATVVGLRANVAGIRGLLTGNQAGIGLDDFMLSREDKDKWAQVDVALKALEAALPTSEQALKPAAAKKLAAAGNQLADVLEKQIAPLMSIKIGKVQPQ</sequence>
<dbReference type="EMBL" id="CP058952">
    <property type="protein sequence ID" value="QLI82405.1"/>
    <property type="molecule type" value="Genomic_DNA"/>
</dbReference>
<feature type="domain" description="Imelysin-like" evidence="4">
    <location>
        <begin position="55"/>
        <end position="334"/>
    </location>
</feature>
<proteinExistence type="predicted"/>
<name>A0A7D5ZE88_9NEIS</name>
<evidence type="ECO:0000256" key="1">
    <source>
        <dbReference type="ARBA" id="ARBA00004196"/>
    </source>
</evidence>
<dbReference type="AlphaFoldDB" id="A0A7D5ZE88"/>
<reference evidence="5 6" key="1">
    <citation type="journal article" date="2016" name="Int. J. Syst. Evol. Microbiol.">
        <title>Chitinibacter fontanus sp. nov., isolated from a spring.</title>
        <authorList>
            <person name="Sheu S.Y."/>
            <person name="Li Y.S."/>
            <person name="Young C.C."/>
            <person name="Chen W.M."/>
        </authorList>
    </citation>
    <scope>NUCLEOTIDE SEQUENCE [LARGE SCALE GENOMIC DNA]</scope>
    <source>
        <strain evidence="5 6">STM-7</strain>
    </source>
</reference>
<evidence type="ECO:0000256" key="3">
    <source>
        <dbReference type="SAM" id="SignalP"/>
    </source>
</evidence>
<organism evidence="5 6">
    <name type="scientific">Chitinibacter fontanus</name>
    <dbReference type="NCBI Taxonomy" id="1737446"/>
    <lineage>
        <taxon>Bacteria</taxon>
        <taxon>Pseudomonadati</taxon>
        <taxon>Pseudomonadota</taxon>
        <taxon>Betaproteobacteria</taxon>
        <taxon>Neisseriales</taxon>
        <taxon>Chitinibacteraceae</taxon>
        <taxon>Chitinibacter</taxon>
    </lineage>
</organism>
<dbReference type="RefSeq" id="WP_180306485.1">
    <property type="nucleotide sequence ID" value="NZ_CP058952.1"/>
</dbReference>
<dbReference type="Gene3D" id="1.20.1420.20">
    <property type="entry name" value="M75 peptidase, HXXE motif"/>
    <property type="match status" value="1"/>
</dbReference>
<keyword evidence="2 3" id="KW-0732">Signal</keyword>
<comment type="subcellular location">
    <subcellularLocation>
        <location evidence="1">Cell envelope</location>
    </subcellularLocation>
</comment>
<evidence type="ECO:0000259" key="4">
    <source>
        <dbReference type="Pfam" id="PF09375"/>
    </source>
</evidence>
<protein>
    <recommendedName>
        <fullName evidence="4">Imelysin-like domain-containing protein</fullName>
    </recommendedName>
</protein>
<keyword evidence="6" id="KW-1185">Reference proteome</keyword>
<accession>A0A7D5ZE88</accession>
<dbReference type="KEGG" id="cfon:HZU75_13210"/>
<dbReference type="Pfam" id="PF09375">
    <property type="entry name" value="Peptidase_M75"/>
    <property type="match status" value="1"/>
</dbReference>
<gene>
    <name evidence="5" type="ORF">HZU75_13210</name>
</gene>
<evidence type="ECO:0000313" key="6">
    <source>
        <dbReference type="Proteomes" id="UP000510822"/>
    </source>
</evidence>
<dbReference type="InterPro" id="IPR038352">
    <property type="entry name" value="Imelysin_sf"/>
</dbReference>
<dbReference type="Proteomes" id="UP000510822">
    <property type="component" value="Chromosome"/>
</dbReference>
<dbReference type="GO" id="GO:0030313">
    <property type="term" value="C:cell envelope"/>
    <property type="evidence" value="ECO:0007669"/>
    <property type="project" value="UniProtKB-SubCell"/>
</dbReference>
<evidence type="ECO:0000313" key="5">
    <source>
        <dbReference type="EMBL" id="QLI82405.1"/>
    </source>
</evidence>
<feature type="chain" id="PRO_5028912792" description="Imelysin-like domain-containing protein" evidence="3">
    <location>
        <begin position="26"/>
        <end position="352"/>
    </location>
</feature>